<dbReference type="GO" id="GO:0005739">
    <property type="term" value="C:mitochondrion"/>
    <property type="evidence" value="ECO:0007669"/>
    <property type="project" value="TreeGrafter"/>
</dbReference>
<dbReference type="OrthoDB" id="4664297at2759"/>
<reference evidence="2" key="1">
    <citation type="submission" date="2021-01" db="EMBL/GenBank/DDBJ databases">
        <title>Adiantum capillus-veneris genome.</title>
        <authorList>
            <person name="Fang Y."/>
            <person name="Liao Q."/>
        </authorList>
    </citation>
    <scope>NUCLEOTIDE SEQUENCE</scope>
    <source>
        <strain evidence="2">H3</strain>
        <tissue evidence="2">Leaf</tissue>
    </source>
</reference>
<evidence type="ECO:0000313" key="2">
    <source>
        <dbReference type="EMBL" id="KAI5061918.1"/>
    </source>
</evidence>
<evidence type="ECO:0000313" key="3">
    <source>
        <dbReference type="Proteomes" id="UP000886520"/>
    </source>
</evidence>
<accession>A0A9D4U5L3</accession>
<dbReference type="InterPro" id="IPR036249">
    <property type="entry name" value="Thioredoxin-like_sf"/>
</dbReference>
<dbReference type="PANTHER" id="PTHR42943">
    <property type="entry name" value="GLUTATHIONE S-TRANSFERASE KAPPA"/>
    <property type="match status" value="1"/>
</dbReference>
<organism evidence="2 3">
    <name type="scientific">Adiantum capillus-veneris</name>
    <name type="common">Maidenhair fern</name>
    <dbReference type="NCBI Taxonomy" id="13818"/>
    <lineage>
        <taxon>Eukaryota</taxon>
        <taxon>Viridiplantae</taxon>
        <taxon>Streptophyta</taxon>
        <taxon>Embryophyta</taxon>
        <taxon>Tracheophyta</taxon>
        <taxon>Polypodiopsida</taxon>
        <taxon>Polypodiidae</taxon>
        <taxon>Polypodiales</taxon>
        <taxon>Pteridineae</taxon>
        <taxon>Pteridaceae</taxon>
        <taxon>Vittarioideae</taxon>
        <taxon>Adiantum</taxon>
    </lineage>
</organism>
<dbReference type="SUPFAM" id="SSF52833">
    <property type="entry name" value="Thioredoxin-like"/>
    <property type="match status" value="2"/>
</dbReference>
<dbReference type="EMBL" id="JABFUD020000022">
    <property type="protein sequence ID" value="KAI5061918.1"/>
    <property type="molecule type" value="Genomic_DNA"/>
</dbReference>
<protein>
    <recommendedName>
        <fullName evidence="1">DSBA-like thioredoxin domain-containing protein</fullName>
    </recommendedName>
</protein>
<gene>
    <name evidence="2" type="ORF">GOP47_0022457</name>
</gene>
<sequence>MERGSSTIEFAFDIACPFAYLASLQVEQVAYRCSASITWTPVLLGGLYDLSNAPQGKSGSATDSMPPAKQKIVAQDLQIQVNHVGAPFFKNTRHPLKTVAALRLILSTQKADRPSITHALFRAYWVQNLDISSMEVLEKVAHQFGTPLVSINCEESKRQLHENTVKLASMGAFGVPCFIVNDQLYWGQDRLVLVEKIMSSTAVPRRLLRQAISNEPHTLVFYHDFSSPWSFFASLQVATIAKNTNAKLVYKPFLLGALFRAIGTANVPLLTLTGARAAYARKDLEDWSNYHNAHVKFPTIFPIRSVTALRVAIHDTRVTEAIYNAAWVEDKDISKEAVLYQVLKRAGFDAGMLLQKANEQETKQCLRDLTSEVLNLGACGAPTFLVLDPKGKQ</sequence>
<dbReference type="GO" id="GO:0004364">
    <property type="term" value="F:glutathione transferase activity"/>
    <property type="evidence" value="ECO:0007669"/>
    <property type="project" value="TreeGrafter"/>
</dbReference>
<dbReference type="InterPro" id="IPR051924">
    <property type="entry name" value="GST_Kappa/NadH"/>
</dbReference>
<evidence type="ECO:0000259" key="1">
    <source>
        <dbReference type="Pfam" id="PF01323"/>
    </source>
</evidence>
<dbReference type="GO" id="GO:0006749">
    <property type="term" value="P:glutathione metabolic process"/>
    <property type="evidence" value="ECO:0007669"/>
    <property type="project" value="TreeGrafter"/>
</dbReference>
<dbReference type="Gene3D" id="3.40.30.10">
    <property type="entry name" value="Glutaredoxin"/>
    <property type="match status" value="2"/>
</dbReference>
<dbReference type="GO" id="GO:0004602">
    <property type="term" value="F:glutathione peroxidase activity"/>
    <property type="evidence" value="ECO:0007669"/>
    <property type="project" value="TreeGrafter"/>
</dbReference>
<comment type="caution">
    <text evidence="2">The sequence shown here is derived from an EMBL/GenBank/DDBJ whole genome shotgun (WGS) entry which is preliminary data.</text>
</comment>
<feature type="domain" description="DSBA-like thioredoxin" evidence="1">
    <location>
        <begin position="7"/>
        <end position="196"/>
    </location>
</feature>
<dbReference type="PANTHER" id="PTHR42943:SF2">
    <property type="entry name" value="GLUTATHIONE S-TRANSFERASE KAPPA 1"/>
    <property type="match status" value="1"/>
</dbReference>
<dbReference type="Pfam" id="PF01323">
    <property type="entry name" value="DSBA"/>
    <property type="match status" value="2"/>
</dbReference>
<proteinExistence type="predicted"/>
<name>A0A9D4U5L3_ADICA</name>
<dbReference type="AlphaFoldDB" id="A0A9D4U5L3"/>
<dbReference type="Proteomes" id="UP000886520">
    <property type="component" value="Chromosome 22"/>
</dbReference>
<feature type="domain" description="DSBA-like thioredoxin" evidence="1">
    <location>
        <begin position="218"/>
        <end position="386"/>
    </location>
</feature>
<keyword evidence="3" id="KW-1185">Reference proteome</keyword>
<dbReference type="InterPro" id="IPR001853">
    <property type="entry name" value="DSBA-like_thioredoxin_dom"/>
</dbReference>
<dbReference type="GO" id="GO:0005777">
    <property type="term" value="C:peroxisome"/>
    <property type="evidence" value="ECO:0007669"/>
    <property type="project" value="TreeGrafter"/>
</dbReference>